<evidence type="ECO:0000313" key="2">
    <source>
        <dbReference type="Proteomes" id="UP000265581"/>
    </source>
</evidence>
<reference evidence="1 2" key="1">
    <citation type="submission" date="2018-08" db="EMBL/GenBank/DDBJ databases">
        <title>Aeromicrobium sp. M2KJ-4, whole genome shotgun sequence.</title>
        <authorList>
            <person name="Tuo L."/>
        </authorList>
    </citation>
    <scope>NUCLEOTIDE SEQUENCE [LARGE SCALE GENOMIC DNA]</scope>
    <source>
        <strain evidence="1 2">M2KJ-4</strain>
    </source>
</reference>
<evidence type="ECO:0000313" key="1">
    <source>
        <dbReference type="EMBL" id="REK72233.1"/>
    </source>
</evidence>
<dbReference type="OrthoDB" id="5116903at2"/>
<dbReference type="RefSeq" id="WP_119702366.1">
    <property type="nucleotide sequence ID" value="NZ_JBHSOI010000001.1"/>
</dbReference>
<accession>A0A371P8H4</accession>
<organism evidence="1 2">
    <name type="scientific">Aeromicrobium endophyticum</name>
    <dbReference type="NCBI Taxonomy" id="2292704"/>
    <lineage>
        <taxon>Bacteria</taxon>
        <taxon>Bacillati</taxon>
        <taxon>Actinomycetota</taxon>
        <taxon>Actinomycetes</taxon>
        <taxon>Propionibacteriales</taxon>
        <taxon>Nocardioidaceae</taxon>
        <taxon>Aeromicrobium</taxon>
    </lineage>
</organism>
<dbReference type="EMBL" id="QUBR01000001">
    <property type="protein sequence ID" value="REK72233.1"/>
    <property type="molecule type" value="Genomic_DNA"/>
</dbReference>
<dbReference type="AlphaFoldDB" id="A0A371P8H4"/>
<keyword evidence="2" id="KW-1185">Reference proteome</keyword>
<comment type="caution">
    <text evidence="1">The sequence shown here is derived from an EMBL/GenBank/DDBJ whole genome shotgun (WGS) entry which is preliminary data.</text>
</comment>
<sequence length="170" mass="18275">MVDHAQIAARLTSPEGFLALCDESGVVGAKKKAKAAFDLWNQADQTYVGAYRGIPAPGGKGTGFVIRLFWDPSTTTPDLGAIEAAINGAVPVDLIQADEKATYKQRDKKQGPFFHWQGMSSRPLSQWFGERFGVGACATQLFDRSDLTQDVAAVAVTGGVDHLWSFTAPQ</sequence>
<dbReference type="Proteomes" id="UP000265581">
    <property type="component" value="Unassembled WGS sequence"/>
</dbReference>
<protein>
    <submittedName>
        <fullName evidence="1">Uncharacterized protein</fullName>
    </submittedName>
</protein>
<proteinExistence type="predicted"/>
<name>A0A371P8H4_9ACTN</name>
<gene>
    <name evidence="1" type="ORF">DX116_00875</name>
</gene>